<keyword evidence="1" id="KW-0472">Membrane</keyword>
<reference evidence="3" key="1">
    <citation type="journal article" date="2023" name="GigaByte">
        <title>Genome assembly of the bearded iris, Iris pallida Lam.</title>
        <authorList>
            <person name="Bruccoleri R.E."/>
            <person name="Oakeley E.J."/>
            <person name="Faust A.M.E."/>
            <person name="Altorfer M."/>
            <person name="Dessus-Babus S."/>
            <person name="Burckhardt D."/>
            <person name="Oertli M."/>
            <person name="Naumann U."/>
            <person name="Petersen F."/>
            <person name="Wong J."/>
        </authorList>
    </citation>
    <scope>NUCLEOTIDE SEQUENCE</scope>
    <source>
        <strain evidence="3">GSM-AAB239-AS_SAM_17_03QT</strain>
    </source>
</reference>
<proteinExistence type="predicted"/>
<gene>
    <name evidence="2" type="ORF">M6B38_160330</name>
    <name evidence="3" type="ORF">M6B38_160335</name>
</gene>
<feature type="transmembrane region" description="Helical" evidence="1">
    <location>
        <begin position="6"/>
        <end position="26"/>
    </location>
</feature>
<evidence type="ECO:0000256" key="1">
    <source>
        <dbReference type="SAM" id="Phobius"/>
    </source>
</evidence>
<protein>
    <submittedName>
        <fullName evidence="3">Uncharacterized protein</fullName>
    </submittedName>
</protein>
<comment type="caution">
    <text evidence="3">The sequence shown here is derived from an EMBL/GenBank/DDBJ whole genome shotgun (WGS) entry which is preliminary data.</text>
</comment>
<sequence length="27" mass="3164">MYLCSVVIFFSFLVDVIWVDFGLISYS</sequence>
<dbReference type="EMBL" id="JANAVB010033017">
    <property type="protein sequence ID" value="KAJ6809364.1"/>
    <property type="molecule type" value="Genomic_DNA"/>
</dbReference>
<organism evidence="3 4">
    <name type="scientific">Iris pallida</name>
    <name type="common">Sweet iris</name>
    <dbReference type="NCBI Taxonomy" id="29817"/>
    <lineage>
        <taxon>Eukaryota</taxon>
        <taxon>Viridiplantae</taxon>
        <taxon>Streptophyta</taxon>
        <taxon>Embryophyta</taxon>
        <taxon>Tracheophyta</taxon>
        <taxon>Spermatophyta</taxon>
        <taxon>Magnoliopsida</taxon>
        <taxon>Liliopsida</taxon>
        <taxon>Asparagales</taxon>
        <taxon>Iridaceae</taxon>
        <taxon>Iridoideae</taxon>
        <taxon>Irideae</taxon>
        <taxon>Iris</taxon>
    </lineage>
</organism>
<accession>A0AAX6EZ84</accession>
<dbReference type="Proteomes" id="UP001140949">
    <property type="component" value="Unassembled WGS sequence"/>
</dbReference>
<dbReference type="AlphaFoldDB" id="A0AAX6EZ84"/>
<reference evidence="3" key="2">
    <citation type="submission" date="2023-04" db="EMBL/GenBank/DDBJ databases">
        <authorList>
            <person name="Bruccoleri R.E."/>
            <person name="Oakeley E.J."/>
            <person name="Faust A.-M."/>
            <person name="Dessus-Babus S."/>
            <person name="Altorfer M."/>
            <person name="Burckhardt D."/>
            <person name="Oertli M."/>
            <person name="Naumann U."/>
            <person name="Petersen F."/>
            <person name="Wong J."/>
        </authorList>
    </citation>
    <scope>NUCLEOTIDE SEQUENCE</scope>
    <source>
        <strain evidence="3">GSM-AAB239-AS_SAM_17_03QT</strain>
        <tissue evidence="3">Leaf</tissue>
    </source>
</reference>
<keyword evidence="4" id="KW-1185">Reference proteome</keyword>
<keyword evidence="1" id="KW-0812">Transmembrane</keyword>
<evidence type="ECO:0000313" key="2">
    <source>
        <dbReference type="EMBL" id="KAJ6809363.1"/>
    </source>
</evidence>
<dbReference type="EMBL" id="JANAVB010033017">
    <property type="protein sequence ID" value="KAJ6809363.1"/>
    <property type="molecule type" value="Genomic_DNA"/>
</dbReference>
<name>A0AAX6EZ84_IRIPA</name>
<keyword evidence="1" id="KW-1133">Transmembrane helix</keyword>
<evidence type="ECO:0000313" key="4">
    <source>
        <dbReference type="Proteomes" id="UP001140949"/>
    </source>
</evidence>
<evidence type="ECO:0000313" key="3">
    <source>
        <dbReference type="EMBL" id="KAJ6809364.1"/>
    </source>
</evidence>